<evidence type="ECO:0000256" key="3">
    <source>
        <dbReference type="ARBA" id="ARBA00022475"/>
    </source>
</evidence>
<dbReference type="GO" id="GO:0005886">
    <property type="term" value="C:plasma membrane"/>
    <property type="evidence" value="ECO:0007669"/>
    <property type="project" value="UniProtKB-SubCell"/>
</dbReference>
<organism evidence="17 18">
    <name type="scientific">Maylandia zebra</name>
    <name type="common">zebra mbuna</name>
    <dbReference type="NCBI Taxonomy" id="106582"/>
    <lineage>
        <taxon>Eukaryota</taxon>
        <taxon>Metazoa</taxon>
        <taxon>Chordata</taxon>
        <taxon>Craniata</taxon>
        <taxon>Vertebrata</taxon>
        <taxon>Euteleostomi</taxon>
        <taxon>Actinopterygii</taxon>
        <taxon>Neopterygii</taxon>
        <taxon>Teleostei</taxon>
        <taxon>Neoteleostei</taxon>
        <taxon>Acanthomorphata</taxon>
        <taxon>Ovalentaria</taxon>
        <taxon>Cichlomorphae</taxon>
        <taxon>Cichliformes</taxon>
        <taxon>Cichlidae</taxon>
        <taxon>African cichlids</taxon>
        <taxon>Pseudocrenilabrinae</taxon>
        <taxon>Haplochromini</taxon>
        <taxon>Maylandia</taxon>
        <taxon>Maylandia zebra complex</taxon>
    </lineage>
</organism>
<evidence type="ECO:0000256" key="13">
    <source>
        <dbReference type="ARBA" id="ARBA00067369"/>
    </source>
</evidence>
<feature type="domain" description="EGF-like" evidence="16">
    <location>
        <begin position="28"/>
        <end position="71"/>
    </location>
</feature>
<dbReference type="FunFam" id="2.10.50.10:FF:000032">
    <property type="entry name" value="Uncharacterized protein, isoform A"/>
    <property type="match status" value="1"/>
</dbReference>
<dbReference type="InterPro" id="IPR000152">
    <property type="entry name" value="EGF-type_Asp/Asn_hydroxyl_site"/>
</dbReference>
<dbReference type="SUPFAM" id="SSF49854">
    <property type="entry name" value="Spermadhesin, CUB domain"/>
    <property type="match status" value="1"/>
</dbReference>
<dbReference type="InterPro" id="IPR000742">
    <property type="entry name" value="EGF"/>
</dbReference>
<keyword evidence="7" id="KW-0677">Repeat</keyword>
<dbReference type="Pfam" id="PF07699">
    <property type="entry name" value="Ephrin_rec_like"/>
    <property type="match status" value="3"/>
</dbReference>
<dbReference type="Gene3D" id="2.60.120.290">
    <property type="entry name" value="Spermadhesin, CUB domain"/>
    <property type="match status" value="1"/>
</dbReference>
<dbReference type="Ensembl" id="ENSMZET00005010979.1">
    <property type="protein sequence ID" value="ENSMZEP00005010607.1"/>
    <property type="gene ID" value="ENSMZEG00005007934.1"/>
</dbReference>
<dbReference type="GeneTree" id="ENSGT00940000153185"/>
<keyword evidence="18" id="KW-1185">Reference proteome</keyword>
<accession>A0A3P9BL09</accession>
<dbReference type="SUPFAM" id="SSF57184">
    <property type="entry name" value="Growth factor receptor domain"/>
    <property type="match status" value="4"/>
</dbReference>
<dbReference type="FunFam" id="2.10.25.10:FF:000028">
    <property type="entry name" value="Signal peptide, CUB domain and EGF-like domain-containing 2"/>
    <property type="match status" value="1"/>
</dbReference>
<evidence type="ECO:0000259" key="16">
    <source>
        <dbReference type="PROSITE" id="PS50026"/>
    </source>
</evidence>
<keyword evidence="8" id="KW-0106">Calcium</keyword>
<dbReference type="Proteomes" id="UP000265160">
    <property type="component" value="LG17"/>
</dbReference>
<keyword evidence="11" id="KW-0325">Glycoprotein</keyword>
<evidence type="ECO:0000256" key="12">
    <source>
        <dbReference type="ARBA" id="ARBA00054446"/>
    </source>
</evidence>
<dbReference type="InterPro" id="IPR024731">
    <property type="entry name" value="NELL2-like_EGF"/>
</dbReference>
<evidence type="ECO:0000256" key="4">
    <source>
        <dbReference type="ARBA" id="ARBA00022525"/>
    </source>
</evidence>
<dbReference type="InterPro" id="IPR011641">
    <property type="entry name" value="Tyr-kin_ephrin_A/B_rcpt-like"/>
</dbReference>
<dbReference type="Pfam" id="PF07645">
    <property type="entry name" value="EGF_CA"/>
    <property type="match status" value="2"/>
</dbReference>
<dbReference type="Gene3D" id="2.10.25.10">
    <property type="entry name" value="Laminin"/>
    <property type="match status" value="7"/>
</dbReference>
<dbReference type="FunFam" id="2.10.25.10:FF:000030">
    <property type="entry name" value="Signal peptide, CUB domain and EGF-like domain-containing 2"/>
    <property type="match status" value="1"/>
</dbReference>
<protein>
    <recommendedName>
        <fullName evidence="13">Signal peptide, CUB and EGF-like domain-containing protein 1</fullName>
    </recommendedName>
</protein>
<evidence type="ECO:0000256" key="9">
    <source>
        <dbReference type="ARBA" id="ARBA00023136"/>
    </source>
</evidence>
<dbReference type="Pfam" id="PF12947">
    <property type="entry name" value="EGF_3"/>
    <property type="match status" value="1"/>
</dbReference>
<dbReference type="AlphaFoldDB" id="A0A3P9BL09"/>
<evidence type="ECO:0000256" key="8">
    <source>
        <dbReference type="ARBA" id="ARBA00022837"/>
    </source>
</evidence>
<evidence type="ECO:0000313" key="17">
    <source>
        <dbReference type="Ensembl" id="ENSMZEP00005010607.1"/>
    </source>
</evidence>
<dbReference type="CDD" id="cd00054">
    <property type="entry name" value="EGF_CA"/>
    <property type="match status" value="2"/>
</dbReference>
<feature type="domain" description="EGF-like" evidence="16">
    <location>
        <begin position="192"/>
        <end position="232"/>
    </location>
</feature>
<evidence type="ECO:0000256" key="1">
    <source>
        <dbReference type="ARBA" id="ARBA00004202"/>
    </source>
</evidence>
<proteinExistence type="predicted"/>
<comment type="function">
    <text evidence="12">Could function as an adhesive molecule and its matrix bound and soluble fragments may play a critical role in vascular biology.</text>
</comment>
<dbReference type="PROSITE" id="PS50026">
    <property type="entry name" value="EGF_3"/>
    <property type="match status" value="3"/>
</dbReference>
<dbReference type="InterPro" id="IPR035914">
    <property type="entry name" value="Sperma_CUB_dom_sf"/>
</dbReference>
<evidence type="ECO:0000256" key="10">
    <source>
        <dbReference type="ARBA" id="ARBA00023157"/>
    </source>
</evidence>
<dbReference type="InterPro" id="IPR000859">
    <property type="entry name" value="CUB_dom"/>
</dbReference>
<keyword evidence="4" id="KW-0964">Secreted</keyword>
<dbReference type="GO" id="GO:0005615">
    <property type="term" value="C:extracellular space"/>
    <property type="evidence" value="ECO:0007669"/>
    <property type="project" value="TreeGrafter"/>
</dbReference>
<dbReference type="FunFam" id="2.10.50.10:FF:000022">
    <property type="entry name" value="Signal peptide, CUB domain and EGF-like domain-containing 1"/>
    <property type="match status" value="1"/>
</dbReference>
<dbReference type="SMART" id="SM00179">
    <property type="entry name" value="EGF_CA"/>
    <property type="match status" value="6"/>
</dbReference>
<dbReference type="InterPro" id="IPR049883">
    <property type="entry name" value="NOTCH1_EGF-like"/>
</dbReference>
<evidence type="ECO:0000259" key="15">
    <source>
        <dbReference type="PROSITE" id="PS01180"/>
    </source>
</evidence>
<dbReference type="PROSITE" id="PS01186">
    <property type="entry name" value="EGF_2"/>
    <property type="match status" value="1"/>
</dbReference>
<dbReference type="FunFam" id="2.10.25.10:FF:000008">
    <property type="entry name" value="Signal peptide, CUB domain, EGF-like 2"/>
    <property type="match status" value="2"/>
</dbReference>
<feature type="domain" description="CUB" evidence="15">
    <location>
        <begin position="703"/>
        <end position="815"/>
    </location>
</feature>
<evidence type="ECO:0000256" key="6">
    <source>
        <dbReference type="ARBA" id="ARBA00022729"/>
    </source>
</evidence>
<dbReference type="PANTHER" id="PTHR24046">
    <property type="entry name" value="SIGNAL PEPTIDE, CUB AND EGF-LIKE DOMAIN-CONTAINING"/>
    <property type="match status" value="1"/>
</dbReference>
<evidence type="ECO:0000256" key="7">
    <source>
        <dbReference type="ARBA" id="ARBA00022737"/>
    </source>
</evidence>
<keyword evidence="5 14" id="KW-0245">EGF-like domain</keyword>
<dbReference type="InterPro" id="IPR026823">
    <property type="entry name" value="cEGF"/>
</dbReference>
<dbReference type="Gene3D" id="2.10.50.10">
    <property type="entry name" value="Tumor Necrosis Factor Receptor, subunit A, domain 2"/>
    <property type="match status" value="3"/>
</dbReference>
<comment type="subcellular location">
    <subcellularLocation>
        <location evidence="1">Cell membrane</location>
        <topology evidence="1">Peripheral membrane protein</topology>
    </subcellularLocation>
    <subcellularLocation>
        <location evidence="2">Secreted</location>
    </subcellularLocation>
</comment>
<dbReference type="InterPro" id="IPR052071">
    <property type="entry name" value="SCUB_EGF-like_domain"/>
</dbReference>
<feature type="domain" description="EGF-like" evidence="16">
    <location>
        <begin position="233"/>
        <end position="271"/>
    </location>
</feature>
<keyword evidence="9" id="KW-0472">Membrane</keyword>
<dbReference type="SUPFAM" id="SSF57196">
    <property type="entry name" value="EGF/Laminin"/>
    <property type="match status" value="1"/>
</dbReference>
<dbReference type="FunFam" id="2.10.25.10:FF:000124">
    <property type="entry name" value="Signal peptide, CUB domain and EGF-like domain-containing 3"/>
    <property type="match status" value="1"/>
</dbReference>
<dbReference type="GO" id="GO:0005509">
    <property type="term" value="F:calcium ion binding"/>
    <property type="evidence" value="ECO:0007669"/>
    <property type="project" value="InterPro"/>
</dbReference>
<evidence type="ECO:0000256" key="14">
    <source>
        <dbReference type="PROSITE-ProRule" id="PRU00076"/>
    </source>
</evidence>
<dbReference type="FunFam" id="2.10.25.10:FF:000035">
    <property type="entry name" value="Signal peptide, CUB domain and EGF-like domain-containing 2"/>
    <property type="match status" value="1"/>
</dbReference>
<dbReference type="GO" id="GO:0009986">
    <property type="term" value="C:cell surface"/>
    <property type="evidence" value="ECO:0007669"/>
    <property type="project" value="TreeGrafter"/>
</dbReference>
<comment type="caution">
    <text evidence="14">Lacks conserved residue(s) required for the propagation of feature annotation.</text>
</comment>
<keyword evidence="10 14" id="KW-1015">Disulfide bond</keyword>
<dbReference type="PROSITE" id="PS00010">
    <property type="entry name" value="ASX_HYDROXYL"/>
    <property type="match status" value="5"/>
</dbReference>
<dbReference type="PANTHER" id="PTHR24046:SF4">
    <property type="entry name" value="SIGNAL PEPTIDE, CUB AND EGF-LIKE DOMAIN-CONTAINING PROTEIN 1"/>
    <property type="match status" value="1"/>
</dbReference>
<dbReference type="Pfam" id="PF14670">
    <property type="entry name" value="FXa_inhibition"/>
    <property type="match status" value="3"/>
</dbReference>
<dbReference type="SMART" id="SM01411">
    <property type="entry name" value="Ephrin_rec_like"/>
    <property type="match status" value="3"/>
</dbReference>
<dbReference type="SMART" id="SM00042">
    <property type="entry name" value="CUB"/>
    <property type="match status" value="1"/>
</dbReference>
<keyword evidence="6" id="KW-0732">Signal</keyword>
<evidence type="ECO:0000256" key="11">
    <source>
        <dbReference type="ARBA" id="ARBA00023180"/>
    </source>
</evidence>
<dbReference type="FunFam" id="2.60.120.290:FF:000002">
    <property type="entry name" value="Signal peptide, CUB domain and EGF-like domain-containing 2"/>
    <property type="match status" value="1"/>
</dbReference>
<keyword evidence="3" id="KW-1003">Cell membrane</keyword>
<dbReference type="CDD" id="cd00041">
    <property type="entry name" value="CUB"/>
    <property type="match status" value="1"/>
</dbReference>
<sequence length="893" mass="98634">YSSPVASLHLGLLYSGGSGGRGKQLCGDGEGSDKDSDDCHIDALCQNTAKSYNCICKPGYKGDGNNMDECENDYNGGCVHECINIPGNYRCMCYDGFMLAHDGHNCLDVDECLDNNGGCQQVCVNTMGSYECMCTEGFFLSDNQHTCIHRSDETCAVNNGGCDRTCKDTATGVRCSCPVGFTLQPDGKTCKDIDECEEHNGGCDHFCRNTVGSFECSCQKGHKLLTDERTCQDIDECSFERTCDHTCINYPGSFECLCNKGYILYGLTHCGDIDECSINNGSCEYGCINTQGSYECVCPPGQKLHWNKKDCIEGVKCLPNGKPAPRAQLTCIKSGGAEVCSLSCPSNALFLADSENSYTLSCGVPVQPGKPPQKRNVTTALPACADTLAPPIKQKARFKIKDAKCHLKPRNKEKHRDFPCTDDCQVTFVNLKCDSSKKRRRGRKSPSKEVSHITAEFEMEMKEEDASGSCNVDCVRERMKQRLQSAMRTLRKSITKQQFYIQFSGTEYEVAQKPPKAAEGAETCSTGQVLRDGKCVSCGVGTFYSGEQEQCVQCPPGTYQDTVGQLSCEPCPSTEGQGIAGAKNVSQCGGQCPVGHFSDDGFRPCQPCALGFYQPEPGRVLCFPCGGGLMTKYEGSVSFRDCEARVHCAPGHYYNSSTHRCIRCPAGTYQSESSQNYCITCPGNTTTDFDGATNVSQCKNQVCGGELGEYTGYIESPNYPGDYPSNVDCVWMINPPHKRRILIVVPEIFLPIEDECGDVLVMRKSAHPTSITTYETCQTYERPIAFTSRSRKLWIQFKSNEGNSGKGFQVPYVTYDEDYQQLIEDIVRDGRLYASENHQEILKDKKLIKALFDVLAHPQNYFKYTAAESKEMFPRSFIKLLRSKVSRFLRPYK</sequence>
<reference evidence="17" key="2">
    <citation type="submission" date="2025-08" db="UniProtKB">
        <authorList>
            <consortium name="Ensembl"/>
        </authorList>
    </citation>
    <scope>IDENTIFICATION</scope>
</reference>
<dbReference type="InterPro" id="IPR001881">
    <property type="entry name" value="EGF-like_Ca-bd_dom"/>
</dbReference>
<evidence type="ECO:0000256" key="5">
    <source>
        <dbReference type="ARBA" id="ARBA00022536"/>
    </source>
</evidence>
<dbReference type="SMART" id="SM00181">
    <property type="entry name" value="EGF"/>
    <property type="match status" value="8"/>
</dbReference>
<dbReference type="PROSITE" id="PS01187">
    <property type="entry name" value="EGF_CA"/>
    <property type="match status" value="3"/>
</dbReference>
<reference evidence="17 18" key="1">
    <citation type="journal article" date="2014" name="Nature">
        <title>The genomic substrate for adaptive radiation in African cichlid fish.</title>
        <authorList>
            <person name="Brawand D."/>
            <person name="Wagner C.E."/>
            <person name="Li Y.I."/>
            <person name="Malinsky M."/>
            <person name="Keller I."/>
            <person name="Fan S."/>
            <person name="Simakov O."/>
            <person name="Ng A.Y."/>
            <person name="Lim Z.W."/>
            <person name="Bezault E."/>
            <person name="Turner-Maier J."/>
            <person name="Johnson J."/>
            <person name="Alcazar R."/>
            <person name="Noh H.J."/>
            <person name="Russell P."/>
            <person name="Aken B."/>
            <person name="Alfoldi J."/>
            <person name="Amemiya C."/>
            <person name="Azzouzi N."/>
            <person name="Baroiller J.F."/>
            <person name="Barloy-Hubler F."/>
            <person name="Berlin A."/>
            <person name="Bloomquist R."/>
            <person name="Carleton K.L."/>
            <person name="Conte M.A."/>
            <person name="D'Cotta H."/>
            <person name="Eshel O."/>
            <person name="Gaffney L."/>
            <person name="Galibert F."/>
            <person name="Gante H.F."/>
            <person name="Gnerre S."/>
            <person name="Greuter L."/>
            <person name="Guyon R."/>
            <person name="Haddad N.S."/>
            <person name="Haerty W."/>
            <person name="Harris R.M."/>
            <person name="Hofmann H.A."/>
            <person name="Hourlier T."/>
            <person name="Hulata G."/>
            <person name="Jaffe D.B."/>
            <person name="Lara M."/>
            <person name="Lee A.P."/>
            <person name="MacCallum I."/>
            <person name="Mwaiko S."/>
            <person name="Nikaido M."/>
            <person name="Nishihara H."/>
            <person name="Ozouf-Costaz C."/>
            <person name="Penman D.J."/>
            <person name="Przybylski D."/>
            <person name="Rakotomanga M."/>
            <person name="Renn S.C.P."/>
            <person name="Ribeiro F.J."/>
            <person name="Ron M."/>
            <person name="Salzburger W."/>
            <person name="Sanchez-Pulido L."/>
            <person name="Santos M.E."/>
            <person name="Searle S."/>
            <person name="Sharpe T."/>
            <person name="Swofford R."/>
            <person name="Tan F.J."/>
            <person name="Williams L."/>
            <person name="Young S."/>
            <person name="Yin S."/>
            <person name="Okada N."/>
            <person name="Kocher T.D."/>
            <person name="Miska E.A."/>
            <person name="Lander E.S."/>
            <person name="Venkatesh B."/>
            <person name="Fernald R.D."/>
            <person name="Meyer A."/>
            <person name="Ponting C.P."/>
            <person name="Streelman J.T."/>
            <person name="Lindblad-Toh K."/>
            <person name="Seehausen O."/>
            <person name="Di Palma F."/>
        </authorList>
    </citation>
    <scope>NUCLEOTIDE SEQUENCE</scope>
</reference>
<evidence type="ECO:0000313" key="18">
    <source>
        <dbReference type="Proteomes" id="UP000265160"/>
    </source>
</evidence>
<dbReference type="Pfam" id="PF12662">
    <property type="entry name" value="cEGF"/>
    <property type="match status" value="1"/>
</dbReference>
<dbReference type="GO" id="GO:0007165">
    <property type="term" value="P:signal transduction"/>
    <property type="evidence" value="ECO:0007669"/>
    <property type="project" value="TreeGrafter"/>
</dbReference>
<dbReference type="PROSITE" id="PS01180">
    <property type="entry name" value="CUB"/>
    <property type="match status" value="1"/>
</dbReference>
<evidence type="ECO:0000256" key="2">
    <source>
        <dbReference type="ARBA" id="ARBA00004613"/>
    </source>
</evidence>
<reference evidence="17" key="3">
    <citation type="submission" date="2025-09" db="UniProtKB">
        <authorList>
            <consortium name="Ensembl"/>
        </authorList>
    </citation>
    <scope>IDENTIFICATION</scope>
</reference>
<dbReference type="InterPro" id="IPR009030">
    <property type="entry name" value="Growth_fac_rcpt_cys_sf"/>
</dbReference>
<name>A0A3P9BL09_9CICH</name>
<dbReference type="Pfam" id="PF00431">
    <property type="entry name" value="CUB"/>
    <property type="match status" value="1"/>
</dbReference>
<dbReference type="InterPro" id="IPR018097">
    <property type="entry name" value="EGF_Ca-bd_CS"/>
</dbReference>
<feature type="disulfide bond" evidence="14">
    <location>
        <begin position="237"/>
        <end position="247"/>
    </location>
</feature>